<keyword evidence="3" id="KW-0808">Transferase</keyword>
<evidence type="ECO:0000313" key="3">
    <source>
        <dbReference type="EMBL" id="TWF82744.1"/>
    </source>
</evidence>
<feature type="transmembrane region" description="Helical" evidence="1">
    <location>
        <begin position="20"/>
        <end position="39"/>
    </location>
</feature>
<dbReference type="InterPro" id="IPR013216">
    <property type="entry name" value="Methyltransf_11"/>
</dbReference>
<accession>A0A561T6K3</accession>
<name>A0A561T6K3_9ACTN</name>
<feature type="domain" description="Methyltransferase type 11" evidence="2">
    <location>
        <begin position="93"/>
        <end position="201"/>
    </location>
</feature>
<dbReference type="SUPFAM" id="SSF53335">
    <property type="entry name" value="S-adenosyl-L-methionine-dependent methyltransferases"/>
    <property type="match status" value="1"/>
</dbReference>
<keyword evidence="1" id="KW-1133">Transmembrane helix</keyword>
<dbReference type="GO" id="GO:0032259">
    <property type="term" value="P:methylation"/>
    <property type="evidence" value="ECO:0007669"/>
    <property type="project" value="UniProtKB-KW"/>
</dbReference>
<evidence type="ECO:0000259" key="2">
    <source>
        <dbReference type="Pfam" id="PF08241"/>
    </source>
</evidence>
<keyword evidence="1" id="KW-0812">Transmembrane</keyword>
<dbReference type="EMBL" id="VIWT01000004">
    <property type="protein sequence ID" value="TWF82744.1"/>
    <property type="molecule type" value="Genomic_DNA"/>
</dbReference>
<dbReference type="AlphaFoldDB" id="A0A561T6K3"/>
<dbReference type="RefSeq" id="WP_246214077.1">
    <property type="nucleotide sequence ID" value="NZ_BAAAMZ010000017.1"/>
</dbReference>
<dbReference type="Pfam" id="PF08241">
    <property type="entry name" value="Methyltransf_11"/>
    <property type="match status" value="1"/>
</dbReference>
<keyword evidence="4" id="KW-1185">Reference proteome</keyword>
<keyword evidence="1" id="KW-0472">Membrane</keyword>
<dbReference type="GO" id="GO:0008757">
    <property type="term" value="F:S-adenosylmethionine-dependent methyltransferase activity"/>
    <property type="evidence" value="ECO:0007669"/>
    <property type="project" value="InterPro"/>
</dbReference>
<evidence type="ECO:0000256" key="1">
    <source>
        <dbReference type="SAM" id="Phobius"/>
    </source>
</evidence>
<evidence type="ECO:0000313" key="4">
    <source>
        <dbReference type="Proteomes" id="UP000317940"/>
    </source>
</evidence>
<organism evidence="3 4">
    <name type="scientific">Kitasatospora viridis</name>
    <dbReference type="NCBI Taxonomy" id="281105"/>
    <lineage>
        <taxon>Bacteria</taxon>
        <taxon>Bacillati</taxon>
        <taxon>Actinomycetota</taxon>
        <taxon>Actinomycetes</taxon>
        <taxon>Kitasatosporales</taxon>
        <taxon>Streptomycetaceae</taxon>
        <taxon>Kitasatospora</taxon>
    </lineage>
</organism>
<dbReference type="InterPro" id="IPR029063">
    <property type="entry name" value="SAM-dependent_MTases_sf"/>
</dbReference>
<dbReference type="CDD" id="cd02440">
    <property type="entry name" value="AdoMet_MTases"/>
    <property type="match status" value="1"/>
</dbReference>
<dbReference type="Proteomes" id="UP000317940">
    <property type="component" value="Unassembled WGS sequence"/>
</dbReference>
<keyword evidence="3" id="KW-0489">Methyltransferase</keyword>
<protein>
    <submittedName>
        <fullName evidence="3">Methyltransferase family protein</fullName>
    </submittedName>
</protein>
<dbReference type="Gene3D" id="3.40.50.150">
    <property type="entry name" value="Vaccinia Virus protein VP39"/>
    <property type="match status" value="1"/>
</dbReference>
<gene>
    <name evidence="3" type="ORF">FHX73_14226</name>
</gene>
<proteinExistence type="predicted"/>
<reference evidence="3 4" key="1">
    <citation type="submission" date="2019-06" db="EMBL/GenBank/DDBJ databases">
        <title>Sequencing the genomes of 1000 actinobacteria strains.</title>
        <authorList>
            <person name="Klenk H.-P."/>
        </authorList>
    </citation>
    <scope>NUCLEOTIDE SEQUENCE [LARGE SCALE GENOMIC DNA]</scope>
    <source>
        <strain evidence="3 4">DSM 44826</strain>
    </source>
</reference>
<dbReference type="PANTHER" id="PTHR45277:SF1">
    <property type="entry name" value="EXPRESSED PROTEIN"/>
    <property type="match status" value="1"/>
</dbReference>
<comment type="caution">
    <text evidence="3">The sequence shown here is derived from an EMBL/GenBank/DDBJ whole genome shotgun (WGS) entry which is preliminary data.</text>
</comment>
<dbReference type="PANTHER" id="PTHR45277">
    <property type="entry name" value="EXPRESSED PROTEIN"/>
    <property type="match status" value="1"/>
</dbReference>
<sequence>MENLAERPNGQLGPKYGVDAPGFVASLGAAGAAAAVAAARWRGARRGRTGLALAGAALLGQTGIYLHTTLRGKLNAWERELDGAGLRGDEQLLDLGCGRGAVLITAAKRLPTGRAVGVDLWVGKDQSGNRPGTTLANARAAGVADRVAVHTADITELPFPDASFDVVTSALVIHNIPVPALRHRALDEAVRVLRPGGQLLIADFWPMAADYARHLGRGTLHPLGPGYWYGGPWLAVRMLRMVKK</sequence>